<feature type="domain" description="HTH araC/xylS-type" evidence="4">
    <location>
        <begin position="186"/>
        <end position="284"/>
    </location>
</feature>
<evidence type="ECO:0000259" key="4">
    <source>
        <dbReference type="PROSITE" id="PS01124"/>
    </source>
</evidence>
<dbReference type="Proteomes" id="UP000249165">
    <property type="component" value="Unassembled WGS sequence"/>
</dbReference>
<dbReference type="PANTHER" id="PTHR43436:SF1">
    <property type="entry name" value="TRANSCRIPTIONAL REGULATORY PROTEIN"/>
    <property type="match status" value="1"/>
</dbReference>
<evidence type="ECO:0000256" key="2">
    <source>
        <dbReference type="ARBA" id="ARBA00023125"/>
    </source>
</evidence>
<dbReference type="PROSITE" id="PS00041">
    <property type="entry name" value="HTH_ARAC_FAMILY_1"/>
    <property type="match status" value="1"/>
</dbReference>
<dbReference type="GO" id="GO:0043565">
    <property type="term" value="F:sequence-specific DNA binding"/>
    <property type="evidence" value="ECO:0007669"/>
    <property type="project" value="InterPro"/>
</dbReference>
<evidence type="ECO:0000256" key="3">
    <source>
        <dbReference type="ARBA" id="ARBA00023163"/>
    </source>
</evidence>
<keyword evidence="1" id="KW-0805">Transcription regulation</keyword>
<dbReference type="Pfam" id="PF12833">
    <property type="entry name" value="HTH_18"/>
    <property type="match status" value="1"/>
</dbReference>
<dbReference type="InterPro" id="IPR018062">
    <property type="entry name" value="HTH_AraC-typ_CS"/>
</dbReference>
<dbReference type="SMART" id="SM00342">
    <property type="entry name" value="HTH_ARAC"/>
    <property type="match status" value="1"/>
</dbReference>
<sequence length="301" mass="32915">MFFTELVDLCAPDGAVASAPPPAVCIYRRDAPSALEAYAYEPVLCMVLQGAKTMRSGDQSVEIGAGDALIVSQHLPVISRITQASLQRPYLAIVLSLNLVTLRELYAQLDGLRDSERQEGAISCSQSDPSWVEPLHRYLDMSGDLAAMSVLGPQVLREIHFRLLTSSTGASLRNLMATDGSASRISRSIAVMREQLAAPLKVPDIAEQIGMSNSAFHSHFKKVTGTTPLQFQKDLRLITAMELLEHSRRSVASVAYKVGYESPTHFSRDYKRKFGYNPSASRSLGDTYPMSMSALKTDTIA</sequence>
<dbReference type="InterPro" id="IPR020449">
    <property type="entry name" value="Tscrpt_reg_AraC-type_HTH"/>
</dbReference>
<dbReference type="GO" id="GO:0003700">
    <property type="term" value="F:DNA-binding transcription factor activity"/>
    <property type="evidence" value="ECO:0007669"/>
    <property type="project" value="InterPro"/>
</dbReference>
<reference evidence="5 6" key="1">
    <citation type="submission" date="2018-06" db="EMBL/GenBank/DDBJ databases">
        <title>Genomic Encyclopedia of Archaeal and Bacterial Type Strains, Phase II (KMG-II): from individual species to whole genera.</title>
        <authorList>
            <person name="Goeker M."/>
        </authorList>
    </citation>
    <scope>NUCLEOTIDE SEQUENCE [LARGE SCALE GENOMIC DNA]</scope>
    <source>
        <strain evidence="5 6">DSM 22011</strain>
    </source>
</reference>
<keyword evidence="2" id="KW-0238">DNA-binding</keyword>
<dbReference type="InterPro" id="IPR018060">
    <property type="entry name" value="HTH_AraC"/>
</dbReference>
<evidence type="ECO:0000313" key="6">
    <source>
        <dbReference type="Proteomes" id="UP000249165"/>
    </source>
</evidence>
<proteinExistence type="predicted"/>
<gene>
    <name evidence="5" type="ORF">ATI53_11231</name>
</gene>
<protein>
    <submittedName>
        <fullName evidence="5">Helix-turn-helix protein</fullName>
    </submittedName>
</protein>
<keyword evidence="6" id="KW-1185">Reference proteome</keyword>
<dbReference type="EMBL" id="QLMG01000123">
    <property type="protein sequence ID" value="RAK06672.1"/>
    <property type="molecule type" value="Genomic_DNA"/>
</dbReference>
<comment type="caution">
    <text evidence="5">The sequence shown here is derived from an EMBL/GenBank/DDBJ whole genome shotgun (WGS) entry which is preliminary data.</text>
</comment>
<organism evidence="5 6">
    <name type="scientific">Salipiger aestuarii</name>
    <dbReference type="NCBI Taxonomy" id="568098"/>
    <lineage>
        <taxon>Bacteria</taxon>
        <taxon>Pseudomonadati</taxon>
        <taxon>Pseudomonadota</taxon>
        <taxon>Alphaproteobacteria</taxon>
        <taxon>Rhodobacterales</taxon>
        <taxon>Roseobacteraceae</taxon>
        <taxon>Salipiger</taxon>
    </lineage>
</organism>
<keyword evidence="3" id="KW-0804">Transcription</keyword>
<dbReference type="PRINTS" id="PR00032">
    <property type="entry name" value="HTHARAC"/>
</dbReference>
<evidence type="ECO:0000256" key="1">
    <source>
        <dbReference type="ARBA" id="ARBA00023015"/>
    </source>
</evidence>
<dbReference type="PROSITE" id="PS01124">
    <property type="entry name" value="HTH_ARAC_FAMILY_2"/>
    <property type="match status" value="1"/>
</dbReference>
<dbReference type="OrthoDB" id="9802263at2"/>
<dbReference type="RefSeq" id="WP_111551447.1">
    <property type="nucleotide sequence ID" value="NZ_LIQE01000165.1"/>
</dbReference>
<dbReference type="Pfam" id="PF06719">
    <property type="entry name" value="AraC_N"/>
    <property type="match status" value="1"/>
</dbReference>
<dbReference type="Gene3D" id="1.10.10.60">
    <property type="entry name" value="Homeodomain-like"/>
    <property type="match status" value="2"/>
</dbReference>
<accession>A0A327XDT0</accession>
<dbReference type="SUPFAM" id="SSF46689">
    <property type="entry name" value="Homeodomain-like"/>
    <property type="match status" value="2"/>
</dbReference>
<dbReference type="AlphaFoldDB" id="A0A327XDT0"/>
<dbReference type="InterPro" id="IPR009057">
    <property type="entry name" value="Homeodomain-like_sf"/>
</dbReference>
<dbReference type="InterPro" id="IPR009594">
    <property type="entry name" value="Tscrpt_reg_HTH_AraC_N"/>
</dbReference>
<name>A0A327XDT0_9RHOB</name>
<evidence type="ECO:0000313" key="5">
    <source>
        <dbReference type="EMBL" id="RAK06672.1"/>
    </source>
</evidence>
<dbReference type="PANTHER" id="PTHR43436">
    <property type="entry name" value="ARAC-FAMILY TRANSCRIPTIONAL REGULATOR"/>
    <property type="match status" value="1"/>
</dbReference>